<gene>
    <name evidence="1" type="ORF">DWZ25_00015</name>
</gene>
<evidence type="ECO:0000313" key="1">
    <source>
        <dbReference type="EMBL" id="RGB90210.1"/>
    </source>
</evidence>
<name>A0A3E2U277_9FIRM</name>
<dbReference type="RefSeq" id="WP_117529320.1">
    <property type="nucleotide sequence ID" value="NZ_DAWEQT010000001.1"/>
</dbReference>
<reference evidence="1 2" key="1">
    <citation type="submission" date="2018-08" db="EMBL/GenBank/DDBJ databases">
        <title>A genome reference for cultivated species of the human gut microbiota.</title>
        <authorList>
            <person name="Zou Y."/>
            <person name="Xue W."/>
            <person name="Luo G."/>
        </authorList>
    </citation>
    <scope>NUCLEOTIDE SEQUENCE [LARGE SCALE GENOMIC DNA]</scope>
    <source>
        <strain evidence="1 2">AF31-14AC</strain>
    </source>
</reference>
<comment type="caution">
    <text evidence="1">The sequence shown here is derived from an EMBL/GenBank/DDBJ whole genome shotgun (WGS) entry which is preliminary data.</text>
</comment>
<protein>
    <submittedName>
        <fullName evidence="1">Uncharacterized protein</fullName>
    </submittedName>
</protein>
<dbReference type="Proteomes" id="UP000260782">
    <property type="component" value="Unassembled WGS sequence"/>
</dbReference>
<proteinExistence type="predicted"/>
<dbReference type="EMBL" id="QVES01000001">
    <property type="protein sequence ID" value="RGB90210.1"/>
    <property type="molecule type" value="Genomic_DNA"/>
</dbReference>
<accession>A0A3E2U277</accession>
<evidence type="ECO:0000313" key="2">
    <source>
        <dbReference type="Proteomes" id="UP000260782"/>
    </source>
</evidence>
<dbReference type="AlphaFoldDB" id="A0A3E2U277"/>
<sequence>MKKEGFKYLAKVCSDGRLYNGAWYHISFLPVPEPNEAVFDEFPETGNGTSCSDYVWDGKKLIYSPPESPAAPVPAVQIADDGTEVTYT</sequence>
<organism evidence="1 2">
    <name type="scientific">Faecalibacterium prausnitzii</name>
    <dbReference type="NCBI Taxonomy" id="853"/>
    <lineage>
        <taxon>Bacteria</taxon>
        <taxon>Bacillati</taxon>
        <taxon>Bacillota</taxon>
        <taxon>Clostridia</taxon>
        <taxon>Eubacteriales</taxon>
        <taxon>Oscillospiraceae</taxon>
        <taxon>Faecalibacterium</taxon>
    </lineage>
</organism>